<evidence type="ECO:0000256" key="1">
    <source>
        <dbReference type="SAM" id="Phobius"/>
    </source>
</evidence>
<proteinExistence type="predicted"/>
<keyword evidence="1" id="KW-0812">Transmembrane</keyword>
<feature type="non-terminal residue" evidence="2">
    <location>
        <position position="153"/>
    </location>
</feature>
<reference evidence="2" key="1">
    <citation type="submission" date="2015-04" db="EMBL/GenBank/DDBJ databases">
        <title>The genome sequence of the plant pathogenic Rhizarian Plasmodiophora brassicae reveals insights in its biotrophic life cycle and the origin of chitin synthesis.</title>
        <authorList>
            <person name="Schwelm A."/>
            <person name="Fogelqvist J."/>
            <person name="Knaust A."/>
            <person name="Julke S."/>
            <person name="Lilja T."/>
            <person name="Dhandapani V."/>
            <person name="Bonilla-Rosso G."/>
            <person name="Karlsson M."/>
            <person name="Shevchenko A."/>
            <person name="Choi S.R."/>
            <person name="Kim H.G."/>
            <person name="Park J.Y."/>
            <person name="Lim Y.P."/>
            <person name="Ludwig-Muller J."/>
            <person name="Dixelius C."/>
        </authorList>
    </citation>
    <scope>NUCLEOTIDE SEQUENCE</scope>
    <source>
        <tissue evidence="2">Potato root galls</tissue>
    </source>
</reference>
<keyword evidence="1" id="KW-1133">Transmembrane helix</keyword>
<dbReference type="Gene3D" id="3.90.550.10">
    <property type="entry name" value="Spore Coat Polysaccharide Biosynthesis Protein SpsA, Chain A"/>
    <property type="match status" value="1"/>
</dbReference>
<protein>
    <recommendedName>
        <fullName evidence="3">Glycosyltransferase 2-like domain-containing protein</fullName>
    </recommendedName>
</protein>
<accession>A0A0H5QFB8</accession>
<name>A0A0H5QFB8_9EUKA</name>
<dbReference type="AlphaFoldDB" id="A0A0H5QFB8"/>
<evidence type="ECO:0000313" key="2">
    <source>
        <dbReference type="EMBL" id="CRZ00635.1"/>
    </source>
</evidence>
<dbReference type="SUPFAM" id="SSF53448">
    <property type="entry name" value="Nucleotide-diphospho-sugar transferases"/>
    <property type="match status" value="1"/>
</dbReference>
<dbReference type="InterPro" id="IPR029044">
    <property type="entry name" value="Nucleotide-diphossugar_trans"/>
</dbReference>
<feature type="transmembrane region" description="Helical" evidence="1">
    <location>
        <begin position="40"/>
        <end position="60"/>
    </location>
</feature>
<evidence type="ECO:0008006" key="3">
    <source>
        <dbReference type="Google" id="ProtNLM"/>
    </source>
</evidence>
<organism evidence="2">
    <name type="scientific">Spongospora subterranea</name>
    <dbReference type="NCBI Taxonomy" id="70186"/>
    <lineage>
        <taxon>Eukaryota</taxon>
        <taxon>Sar</taxon>
        <taxon>Rhizaria</taxon>
        <taxon>Endomyxa</taxon>
        <taxon>Phytomyxea</taxon>
        <taxon>Plasmodiophorida</taxon>
        <taxon>Plasmodiophoridae</taxon>
        <taxon>Spongospora</taxon>
    </lineage>
</organism>
<dbReference type="CDD" id="cd00761">
    <property type="entry name" value="Glyco_tranf_GTA_type"/>
    <property type="match status" value="1"/>
</dbReference>
<dbReference type="EMBL" id="HACM01000193">
    <property type="protein sequence ID" value="CRZ00635.1"/>
    <property type="molecule type" value="Transcribed_RNA"/>
</dbReference>
<sequence length="153" mass="17511">AKGMEARRLFSGQQRTVDADSSLPFVNRYQRQSVKPRRKLPQYALIVVALLLFATTIFQLKRITHVATFKPIFSGRPQDMALVILTRNRPFYLKAVLDHVFQLPNDDLTAVKVYVSQDGLDQKTVELVEQYATKLTHIRRSNFETASTSSLSR</sequence>
<keyword evidence="1" id="KW-0472">Membrane</keyword>
<feature type="non-terminal residue" evidence="2">
    <location>
        <position position="1"/>
    </location>
</feature>